<dbReference type="Pfam" id="PF06977">
    <property type="entry name" value="SdiA-regulated"/>
    <property type="match status" value="1"/>
</dbReference>
<reference evidence="6 7" key="1">
    <citation type="submission" date="2019-11" db="EMBL/GenBank/DDBJ databases">
        <title>Pedobacter sp. HMF7056 Genome sequencing and assembly.</title>
        <authorList>
            <person name="Kang H."/>
            <person name="Kim H."/>
            <person name="Joh K."/>
        </authorList>
    </citation>
    <scope>NUCLEOTIDE SEQUENCE [LARGE SCALE GENOMIC DNA]</scope>
    <source>
        <strain evidence="6 7">HMF7056</strain>
    </source>
</reference>
<dbReference type="AlphaFoldDB" id="A0A7K1Y0M9"/>
<evidence type="ECO:0000313" key="7">
    <source>
        <dbReference type="Proteomes" id="UP000451233"/>
    </source>
</evidence>
<dbReference type="Proteomes" id="UP000451233">
    <property type="component" value="Unassembled WGS sequence"/>
</dbReference>
<comment type="caution">
    <text evidence="6">The sequence shown here is derived from an EMBL/GenBank/DDBJ whole genome shotgun (WGS) entry which is preliminary data.</text>
</comment>
<dbReference type="InterPro" id="IPR009722">
    <property type="entry name" value="YjiK/CarP"/>
</dbReference>
<evidence type="ECO:0000256" key="2">
    <source>
        <dbReference type="ARBA" id="ARBA00009852"/>
    </source>
</evidence>
<keyword evidence="3" id="KW-1003">Cell membrane</keyword>
<accession>A0A7K1Y0M9</accession>
<evidence type="ECO:0000313" key="6">
    <source>
        <dbReference type="EMBL" id="MXV16793.1"/>
    </source>
</evidence>
<comment type="subcellular location">
    <subcellularLocation>
        <location evidence="1">Cell membrane</location>
    </subcellularLocation>
</comment>
<feature type="signal peptide" evidence="5">
    <location>
        <begin position="1"/>
        <end position="18"/>
    </location>
</feature>
<gene>
    <name evidence="6" type="ORF">GS398_15935</name>
</gene>
<comment type="similarity">
    <text evidence="2">Belongs to the YjiK family.</text>
</comment>
<dbReference type="EMBL" id="WVHS01000003">
    <property type="protein sequence ID" value="MXV16793.1"/>
    <property type="molecule type" value="Genomic_DNA"/>
</dbReference>
<dbReference type="InterPro" id="IPR011042">
    <property type="entry name" value="6-blade_b-propeller_TolB-like"/>
</dbReference>
<evidence type="ECO:0008006" key="8">
    <source>
        <dbReference type="Google" id="ProtNLM"/>
    </source>
</evidence>
<keyword evidence="7" id="KW-1185">Reference proteome</keyword>
<keyword evidence="5" id="KW-0732">Signal</keyword>
<protein>
    <recommendedName>
        <fullName evidence="8">SdiA-regulated family protein</fullName>
    </recommendedName>
</protein>
<feature type="chain" id="PRO_5029886334" description="SdiA-regulated family protein" evidence="5">
    <location>
        <begin position="19"/>
        <end position="278"/>
    </location>
</feature>
<keyword evidence="4" id="KW-0472">Membrane</keyword>
<evidence type="ECO:0000256" key="1">
    <source>
        <dbReference type="ARBA" id="ARBA00004236"/>
    </source>
</evidence>
<evidence type="ECO:0000256" key="4">
    <source>
        <dbReference type="ARBA" id="ARBA00023136"/>
    </source>
</evidence>
<evidence type="ECO:0000256" key="5">
    <source>
        <dbReference type="SAM" id="SignalP"/>
    </source>
</evidence>
<proteinExistence type="inferred from homology"/>
<name>A0A7K1Y0M9_9SPHI</name>
<sequence>MRKFIFIATLAFAGVAAAAFKFKARIPAGITVAVTAKYELPSALREISALAYLDATHFACVQDESGHIYIYNTASAEVESKIRFYGPGDFEGLAVNGTTAWVLRSDGLIFQVKNYRSAAPVITQYKTPLTAGNNTEGLCFDRKNNRLLIAVKDSDPNGKNVKGIYAFSLQTMKMAPEPVYRINQDDELFTSGKKKKKTGVHPSAIAINPVNDQLYVVDGPDPKILSLNRQGRITSLVPLNRKEFKQPEGITFSPSGELFISNEGGNGAGNILKVKLGG</sequence>
<dbReference type="SUPFAM" id="SSF75011">
    <property type="entry name" value="3-carboxy-cis,cis-mucoante lactonizing enzyme"/>
    <property type="match status" value="1"/>
</dbReference>
<dbReference type="Gene3D" id="2.120.10.30">
    <property type="entry name" value="TolB, C-terminal domain"/>
    <property type="match status" value="1"/>
</dbReference>
<evidence type="ECO:0000256" key="3">
    <source>
        <dbReference type="ARBA" id="ARBA00022475"/>
    </source>
</evidence>
<organism evidence="6 7">
    <name type="scientific">Hufsiella ginkgonis</name>
    <dbReference type="NCBI Taxonomy" id="2695274"/>
    <lineage>
        <taxon>Bacteria</taxon>
        <taxon>Pseudomonadati</taxon>
        <taxon>Bacteroidota</taxon>
        <taxon>Sphingobacteriia</taxon>
        <taxon>Sphingobacteriales</taxon>
        <taxon>Sphingobacteriaceae</taxon>
        <taxon>Hufsiella</taxon>
    </lineage>
</organism>
<dbReference type="RefSeq" id="WP_160907765.1">
    <property type="nucleotide sequence ID" value="NZ_WVHS01000003.1"/>
</dbReference>
<dbReference type="GO" id="GO:0005886">
    <property type="term" value="C:plasma membrane"/>
    <property type="evidence" value="ECO:0007669"/>
    <property type="project" value="UniProtKB-SubCell"/>
</dbReference>